<dbReference type="Pfam" id="PF00642">
    <property type="entry name" value="zf-CCCH"/>
    <property type="match status" value="2"/>
</dbReference>
<dbReference type="RefSeq" id="XP_001385679.1">
    <property type="nucleotide sequence ID" value="XM_001385642.1"/>
</dbReference>
<evidence type="ECO:0000256" key="4">
    <source>
        <dbReference type="ARBA" id="ARBA00022833"/>
    </source>
</evidence>
<dbReference type="SMART" id="SM00356">
    <property type="entry name" value="ZnF_C3H1"/>
    <property type="match status" value="2"/>
</dbReference>
<dbReference type="STRING" id="322104.A3LYJ7"/>
<feature type="zinc finger region" description="C3H1-type" evidence="5">
    <location>
        <begin position="158"/>
        <end position="186"/>
    </location>
</feature>
<evidence type="ECO:0000256" key="3">
    <source>
        <dbReference type="ARBA" id="ARBA00022771"/>
    </source>
</evidence>
<feature type="region of interest" description="Disordered" evidence="6">
    <location>
        <begin position="1"/>
        <end position="26"/>
    </location>
</feature>
<gene>
    <name evidence="8" type="ORF">PICST_36883</name>
</gene>
<keyword evidence="2" id="KW-0677">Repeat</keyword>
<feature type="domain" description="C3H1-type" evidence="7">
    <location>
        <begin position="196"/>
        <end position="223"/>
    </location>
</feature>
<dbReference type="GeneID" id="4840280"/>
<dbReference type="PROSITE" id="PS50103">
    <property type="entry name" value="ZF_C3H1"/>
    <property type="match status" value="2"/>
</dbReference>
<name>A3LYJ7_PICST</name>
<dbReference type="AlphaFoldDB" id="A3LYJ7"/>
<dbReference type="HOGENOM" id="CLU_084519_0_0_1"/>
<feature type="zinc finger region" description="C3H1-type" evidence="5">
    <location>
        <begin position="196"/>
        <end position="223"/>
    </location>
</feature>
<dbReference type="PANTHER" id="PTHR12547">
    <property type="entry name" value="CCCH ZINC FINGER/TIS11-RELATED"/>
    <property type="match status" value="1"/>
</dbReference>
<keyword evidence="9" id="KW-1185">Reference proteome</keyword>
<sequence length="223" mass="25366">MNVKMKSGSPLATSFTPSSTSSSTSDLADLKGDLLADLWQTSSPGSYAPGTTWNFASSPPLFNQHQPVTVQKEYFQQPNLVPNSNINNTLTEENLMFNTEVDPLYMESRKQVYQDQPQEEVFNFEEQQQLQQSVVRPNQPQSNFAYHSKNQQQVNTQLYKTELCVSFMKMGICPYGNKCQFAHGENELKTVERPPKWRSKPCANWAKLGSCRYGNRCCFKHGD</sequence>
<evidence type="ECO:0000256" key="6">
    <source>
        <dbReference type="SAM" id="MobiDB-lite"/>
    </source>
</evidence>
<dbReference type="InterPro" id="IPR045877">
    <property type="entry name" value="ZFP36-like"/>
</dbReference>
<evidence type="ECO:0000259" key="7">
    <source>
        <dbReference type="PROSITE" id="PS50103"/>
    </source>
</evidence>
<keyword evidence="1 5" id="KW-0479">Metal-binding</keyword>
<dbReference type="GO" id="GO:0010468">
    <property type="term" value="P:regulation of gene expression"/>
    <property type="evidence" value="ECO:0007669"/>
    <property type="project" value="UniProtKB-ARBA"/>
</dbReference>
<evidence type="ECO:0000313" key="8">
    <source>
        <dbReference type="EMBL" id="ABN67650.1"/>
    </source>
</evidence>
<evidence type="ECO:0000256" key="5">
    <source>
        <dbReference type="PROSITE-ProRule" id="PRU00723"/>
    </source>
</evidence>
<dbReference type="EMBL" id="CP000500">
    <property type="protein sequence ID" value="ABN67650.1"/>
    <property type="molecule type" value="Genomic_DNA"/>
</dbReference>
<dbReference type="Proteomes" id="UP000002258">
    <property type="component" value="Chromosome 6"/>
</dbReference>
<dbReference type="FunFam" id="4.10.1000.10:FF:000018">
    <property type="entry name" value="Zinc finger protein"/>
    <property type="match status" value="1"/>
</dbReference>
<evidence type="ECO:0000256" key="1">
    <source>
        <dbReference type="ARBA" id="ARBA00022723"/>
    </source>
</evidence>
<dbReference type="InterPro" id="IPR000571">
    <property type="entry name" value="Znf_CCCH"/>
</dbReference>
<dbReference type="Gene3D" id="4.10.1000.10">
    <property type="entry name" value="Zinc finger, CCCH-type"/>
    <property type="match status" value="2"/>
</dbReference>
<protein>
    <submittedName>
        <fullName evidence="8">Zinc finger-containing protein</fullName>
    </submittedName>
</protein>
<keyword evidence="4 5" id="KW-0862">Zinc</keyword>
<dbReference type="GO" id="GO:0008270">
    <property type="term" value="F:zinc ion binding"/>
    <property type="evidence" value="ECO:0007669"/>
    <property type="project" value="UniProtKB-KW"/>
</dbReference>
<feature type="domain" description="C3H1-type" evidence="7">
    <location>
        <begin position="158"/>
        <end position="186"/>
    </location>
</feature>
<dbReference type="GO" id="GO:0006879">
    <property type="term" value="P:intracellular iron ion homeostasis"/>
    <property type="evidence" value="ECO:0007669"/>
    <property type="project" value="UniProtKB-ARBA"/>
</dbReference>
<dbReference type="FunFam" id="4.10.1000.10:FF:000001">
    <property type="entry name" value="zinc finger CCCH domain-containing protein 15-like"/>
    <property type="match status" value="1"/>
</dbReference>
<feature type="compositionally biased region" description="Low complexity" evidence="6">
    <location>
        <begin position="9"/>
        <end position="26"/>
    </location>
</feature>
<dbReference type="GO" id="GO:0003729">
    <property type="term" value="F:mRNA binding"/>
    <property type="evidence" value="ECO:0007669"/>
    <property type="project" value="InterPro"/>
</dbReference>
<proteinExistence type="predicted"/>
<dbReference type="InParanoid" id="A3LYJ7"/>
<evidence type="ECO:0000256" key="2">
    <source>
        <dbReference type="ARBA" id="ARBA00022737"/>
    </source>
</evidence>
<accession>A3LYJ7</accession>
<dbReference type="OrthoDB" id="410307at2759"/>
<organism evidence="8 9">
    <name type="scientific">Scheffersomyces stipitis (strain ATCC 58785 / CBS 6054 / NBRC 10063 / NRRL Y-11545)</name>
    <name type="common">Yeast</name>
    <name type="synonym">Pichia stipitis</name>
    <dbReference type="NCBI Taxonomy" id="322104"/>
    <lineage>
        <taxon>Eukaryota</taxon>
        <taxon>Fungi</taxon>
        <taxon>Dikarya</taxon>
        <taxon>Ascomycota</taxon>
        <taxon>Saccharomycotina</taxon>
        <taxon>Pichiomycetes</taxon>
        <taxon>Debaryomycetaceae</taxon>
        <taxon>Scheffersomyces</taxon>
    </lineage>
</organism>
<dbReference type="PANTHER" id="PTHR12547:SF18">
    <property type="entry name" value="PROTEIN TIS11"/>
    <property type="match status" value="1"/>
</dbReference>
<reference evidence="8 9" key="1">
    <citation type="journal article" date="2007" name="Nat. Biotechnol.">
        <title>Genome sequence of the lignocellulose-bioconverting and xylose-fermenting yeast Pichia stipitis.</title>
        <authorList>
            <person name="Jeffries T.W."/>
            <person name="Grigoriev I.V."/>
            <person name="Grimwood J."/>
            <person name="Laplaza J.M."/>
            <person name="Aerts A."/>
            <person name="Salamov A."/>
            <person name="Schmutz J."/>
            <person name="Lindquist E."/>
            <person name="Dehal P."/>
            <person name="Shapiro H."/>
            <person name="Jin Y.S."/>
            <person name="Passoth V."/>
            <person name="Richardson P.M."/>
        </authorList>
    </citation>
    <scope>NUCLEOTIDE SEQUENCE [LARGE SCALE GENOMIC DNA]</scope>
    <source>
        <strain evidence="9">ATCC 58785 / CBS 6054 / NBRC 10063 / NRRL Y-11545</strain>
    </source>
</reference>
<dbReference type="SUPFAM" id="SSF90229">
    <property type="entry name" value="CCCH zinc finger"/>
    <property type="match status" value="2"/>
</dbReference>
<keyword evidence="3 5" id="KW-0863">Zinc-finger</keyword>
<dbReference type="InterPro" id="IPR036855">
    <property type="entry name" value="Znf_CCCH_sf"/>
</dbReference>
<dbReference type="eggNOG" id="KOG1677">
    <property type="taxonomic scope" value="Eukaryota"/>
</dbReference>
<dbReference type="OMA" id="FMKMGIC"/>
<evidence type="ECO:0000313" key="9">
    <source>
        <dbReference type="Proteomes" id="UP000002258"/>
    </source>
</evidence>
<dbReference type="KEGG" id="pic:PICST_36883"/>